<dbReference type="HOGENOM" id="CLU_2374030_0_0_1"/>
<dbReference type="AlphaFoldDB" id="A0A0C3DW60"/>
<gene>
    <name evidence="1" type="ORF">SCLCIDRAFT_596027</name>
</gene>
<dbReference type="Proteomes" id="UP000053989">
    <property type="component" value="Unassembled WGS sequence"/>
</dbReference>
<sequence>MRGMITYDLWYYIIYSHNYTETTVVTIVSITGSSQRYHILSRMQPYSCQDVDDPEFYTPNDATILKDHFRYNYTDILKRDAGPVRSGGKRSESAN</sequence>
<organism evidence="1 2">
    <name type="scientific">Scleroderma citrinum Foug A</name>
    <dbReference type="NCBI Taxonomy" id="1036808"/>
    <lineage>
        <taxon>Eukaryota</taxon>
        <taxon>Fungi</taxon>
        <taxon>Dikarya</taxon>
        <taxon>Basidiomycota</taxon>
        <taxon>Agaricomycotina</taxon>
        <taxon>Agaricomycetes</taxon>
        <taxon>Agaricomycetidae</taxon>
        <taxon>Boletales</taxon>
        <taxon>Sclerodermatineae</taxon>
        <taxon>Sclerodermataceae</taxon>
        <taxon>Scleroderma</taxon>
    </lineage>
</organism>
<dbReference type="InParanoid" id="A0A0C3DW60"/>
<dbReference type="EMBL" id="KN822026">
    <property type="protein sequence ID" value="KIM64810.1"/>
    <property type="molecule type" value="Genomic_DNA"/>
</dbReference>
<evidence type="ECO:0000313" key="2">
    <source>
        <dbReference type="Proteomes" id="UP000053989"/>
    </source>
</evidence>
<keyword evidence="2" id="KW-1185">Reference proteome</keyword>
<accession>A0A0C3DW60</accession>
<proteinExistence type="predicted"/>
<reference evidence="1 2" key="1">
    <citation type="submission" date="2014-04" db="EMBL/GenBank/DDBJ databases">
        <authorList>
            <consortium name="DOE Joint Genome Institute"/>
            <person name="Kuo A."/>
            <person name="Kohler A."/>
            <person name="Nagy L.G."/>
            <person name="Floudas D."/>
            <person name="Copeland A."/>
            <person name="Barry K.W."/>
            <person name="Cichocki N."/>
            <person name="Veneault-Fourrey C."/>
            <person name="LaButti K."/>
            <person name="Lindquist E.A."/>
            <person name="Lipzen A."/>
            <person name="Lundell T."/>
            <person name="Morin E."/>
            <person name="Murat C."/>
            <person name="Sun H."/>
            <person name="Tunlid A."/>
            <person name="Henrissat B."/>
            <person name="Grigoriev I.V."/>
            <person name="Hibbett D.S."/>
            <person name="Martin F."/>
            <person name="Nordberg H.P."/>
            <person name="Cantor M.N."/>
            <person name="Hua S.X."/>
        </authorList>
    </citation>
    <scope>NUCLEOTIDE SEQUENCE [LARGE SCALE GENOMIC DNA]</scope>
    <source>
        <strain evidence="1 2">Foug A</strain>
    </source>
</reference>
<reference evidence="2" key="2">
    <citation type="submission" date="2015-01" db="EMBL/GenBank/DDBJ databases">
        <title>Evolutionary Origins and Diversification of the Mycorrhizal Mutualists.</title>
        <authorList>
            <consortium name="DOE Joint Genome Institute"/>
            <consortium name="Mycorrhizal Genomics Consortium"/>
            <person name="Kohler A."/>
            <person name="Kuo A."/>
            <person name="Nagy L.G."/>
            <person name="Floudas D."/>
            <person name="Copeland A."/>
            <person name="Barry K.W."/>
            <person name="Cichocki N."/>
            <person name="Veneault-Fourrey C."/>
            <person name="LaButti K."/>
            <person name="Lindquist E.A."/>
            <person name="Lipzen A."/>
            <person name="Lundell T."/>
            <person name="Morin E."/>
            <person name="Murat C."/>
            <person name="Riley R."/>
            <person name="Ohm R."/>
            <person name="Sun H."/>
            <person name="Tunlid A."/>
            <person name="Henrissat B."/>
            <person name="Grigoriev I.V."/>
            <person name="Hibbett D.S."/>
            <person name="Martin F."/>
        </authorList>
    </citation>
    <scope>NUCLEOTIDE SEQUENCE [LARGE SCALE GENOMIC DNA]</scope>
    <source>
        <strain evidence="2">Foug A</strain>
    </source>
</reference>
<name>A0A0C3DW60_9AGAM</name>
<evidence type="ECO:0000313" key="1">
    <source>
        <dbReference type="EMBL" id="KIM64810.1"/>
    </source>
</evidence>
<protein>
    <submittedName>
        <fullName evidence="1">Uncharacterized protein</fullName>
    </submittedName>
</protein>